<protein>
    <submittedName>
        <fullName evidence="5">Global nitrogen regulator</fullName>
    </submittedName>
</protein>
<evidence type="ECO:0000313" key="5">
    <source>
        <dbReference type="EMBL" id="OIQ99154.1"/>
    </source>
</evidence>
<dbReference type="InterPro" id="IPR018490">
    <property type="entry name" value="cNMP-bd_dom_sf"/>
</dbReference>
<proteinExistence type="predicted"/>
<dbReference type="SUPFAM" id="SSF46785">
    <property type="entry name" value="Winged helix' DNA-binding domain"/>
    <property type="match status" value="1"/>
</dbReference>
<dbReference type="GO" id="GO:0003700">
    <property type="term" value="F:DNA-binding transcription factor activity"/>
    <property type="evidence" value="ECO:0007669"/>
    <property type="project" value="TreeGrafter"/>
</dbReference>
<organism evidence="5">
    <name type="scientific">mine drainage metagenome</name>
    <dbReference type="NCBI Taxonomy" id="410659"/>
    <lineage>
        <taxon>unclassified sequences</taxon>
        <taxon>metagenomes</taxon>
        <taxon>ecological metagenomes</taxon>
    </lineage>
</organism>
<dbReference type="PANTHER" id="PTHR24567:SF74">
    <property type="entry name" value="HTH-TYPE TRANSCRIPTIONAL REGULATOR ARCR"/>
    <property type="match status" value="1"/>
</dbReference>
<dbReference type="GO" id="GO:0003677">
    <property type="term" value="F:DNA binding"/>
    <property type="evidence" value="ECO:0007669"/>
    <property type="project" value="UniProtKB-KW"/>
</dbReference>
<reference evidence="5" key="1">
    <citation type="submission" date="2016-10" db="EMBL/GenBank/DDBJ databases">
        <title>Sequence of Gallionella enrichment culture.</title>
        <authorList>
            <person name="Poehlein A."/>
            <person name="Muehling M."/>
            <person name="Daniel R."/>
        </authorList>
    </citation>
    <scope>NUCLEOTIDE SEQUENCE</scope>
</reference>
<comment type="caution">
    <text evidence="5">The sequence shown here is derived from an EMBL/GenBank/DDBJ whole genome shotgun (WGS) entry which is preliminary data.</text>
</comment>
<feature type="domain" description="Cyclic nucleotide-binding" evidence="4">
    <location>
        <begin position="22"/>
        <end position="112"/>
    </location>
</feature>
<evidence type="ECO:0000256" key="1">
    <source>
        <dbReference type="ARBA" id="ARBA00023015"/>
    </source>
</evidence>
<dbReference type="InterPro" id="IPR012318">
    <property type="entry name" value="HTH_CRP"/>
</dbReference>
<name>A0A1J5RTY6_9ZZZZ</name>
<evidence type="ECO:0000256" key="2">
    <source>
        <dbReference type="ARBA" id="ARBA00023125"/>
    </source>
</evidence>
<dbReference type="GO" id="GO:0005829">
    <property type="term" value="C:cytosol"/>
    <property type="evidence" value="ECO:0007669"/>
    <property type="project" value="TreeGrafter"/>
</dbReference>
<dbReference type="InterPro" id="IPR036390">
    <property type="entry name" value="WH_DNA-bd_sf"/>
</dbReference>
<dbReference type="InterPro" id="IPR014710">
    <property type="entry name" value="RmlC-like_jellyroll"/>
</dbReference>
<dbReference type="PANTHER" id="PTHR24567">
    <property type="entry name" value="CRP FAMILY TRANSCRIPTIONAL REGULATORY PROTEIN"/>
    <property type="match status" value="1"/>
</dbReference>
<dbReference type="Pfam" id="PF00027">
    <property type="entry name" value="cNMP_binding"/>
    <property type="match status" value="1"/>
</dbReference>
<dbReference type="SMART" id="SM00100">
    <property type="entry name" value="cNMP"/>
    <property type="match status" value="1"/>
</dbReference>
<dbReference type="AlphaFoldDB" id="A0A1J5RTY6"/>
<dbReference type="InterPro" id="IPR000595">
    <property type="entry name" value="cNMP-bd_dom"/>
</dbReference>
<accession>A0A1J5RTY6</accession>
<gene>
    <name evidence="5" type="primary">ntcA_5</name>
    <name evidence="5" type="ORF">GALL_187340</name>
</gene>
<dbReference type="Pfam" id="PF13545">
    <property type="entry name" value="HTH_Crp_2"/>
    <property type="match status" value="1"/>
</dbReference>
<dbReference type="SUPFAM" id="SSF51206">
    <property type="entry name" value="cAMP-binding domain-like"/>
    <property type="match status" value="1"/>
</dbReference>
<sequence>MLSVWRALLVAHPDLAPIPGTLREAAEVKAFARGETLFRQGERPRAMLFVLTGEIRLVRLSRAGSEIILQRSRGGFIAEASLESKTYHCDAIAAAEGQLLRFPLRAFRQAIGTEPGFRDAWIAHLAGEVRKLRAQSERLSLHGAAERIVHYLESEGKDGVLTLSQSRKAWAAELALSHEVLYRTLGRLQAEGVISVAGERITLHRP</sequence>
<dbReference type="EMBL" id="MLJW01000109">
    <property type="protein sequence ID" value="OIQ99154.1"/>
    <property type="molecule type" value="Genomic_DNA"/>
</dbReference>
<keyword evidence="3" id="KW-0804">Transcription</keyword>
<dbReference type="PROSITE" id="PS50042">
    <property type="entry name" value="CNMP_BINDING_3"/>
    <property type="match status" value="1"/>
</dbReference>
<evidence type="ECO:0000259" key="4">
    <source>
        <dbReference type="PROSITE" id="PS50042"/>
    </source>
</evidence>
<evidence type="ECO:0000256" key="3">
    <source>
        <dbReference type="ARBA" id="ARBA00023163"/>
    </source>
</evidence>
<keyword evidence="1" id="KW-0805">Transcription regulation</keyword>
<dbReference type="CDD" id="cd00038">
    <property type="entry name" value="CAP_ED"/>
    <property type="match status" value="1"/>
</dbReference>
<keyword evidence="2" id="KW-0238">DNA-binding</keyword>
<dbReference type="Gene3D" id="2.60.120.10">
    <property type="entry name" value="Jelly Rolls"/>
    <property type="match status" value="1"/>
</dbReference>
<dbReference type="InterPro" id="IPR050397">
    <property type="entry name" value="Env_Response_Regulators"/>
</dbReference>